<keyword evidence="4" id="KW-0472">Membrane</keyword>
<dbReference type="PROSITE" id="PS50835">
    <property type="entry name" value="IG_LIKE"/>
    <property type="match status" value="1"/>
</dbReference>
<feature type="region of interest" description="Disordered" evidence="3">
    <location>
        <begin position="753"/>
        <end position="808"/>
    </location>
</feature>
<keyword evidence="2" id="KW-1015">Disulfide bond</keyword>
<dbReference type="SUPFAM" id="SSF48726">
    <property type="entry name" value="Immunoglobulin"/>
    <property type="match status" value="1"/>
</dbReference>
<evidence type="ECO:0000256" key="1">
    <source>
        <dbReference type="ARBA" id="ARBA00022737"/>
    </source>
</evidence>
<feature type="compositionally biased region" description="Polar residues" evidence="3">
    <location>
        <begin position="896"/>
        <end position="907"/>
    </location>
</feature>
<evidence type="ECO:0000259" key="6">
    <source>
        <dbReference type="PROSITE" id="PS50853"/>
    </source>
</evidence>
<dbReference type="GO" id="GO:0016020">
    <property type="term" value="C:membrane"/>
    <property type="evidence" value="ECO:0007669"/>
    <property type="project" value="UniProtKB-SubCell"/>
</dbReference>
<dbReference type="PANTHER" id="PTHR44170">
    <property type="entry name" value="PROTEIN SIDEKICK"/>
    <property type="match status" value="1"/>
</dbReference>
<protein>
    <recommendedName>
        <fullName evidence="9">Protein turtle</fullName>
    </recommendedName>
</protein>
<evidence type="ECO:0000313" key="7">
    <source>
        <dbReference type="EnsemblMetazoa" id="SMAR010812-PA"/>
    </source>
</evidence>
<dbReference type="Pfam" id="PF13927">
    <property type="entry name" value="Ig_3"/>
    <property type="match status" value="1"/>
</dbReference>
<dbReference type="InterPro" id="IPR036116">
    <property type="entry name" value="FN3_sf"/>
</dbReference>
<dbReference type="SUPFAM" id="SSF49265">
    <property type="entry name" value="Fibronectin type III"/>
    <property type="match status" value="1"/>
</dbReference>
<keyword evidence="1" id="KW-0677">Repeat</keyword>
<dbReference type="eggNOG" id="KOG3510">
    <property type="taxonomic scope" value="Eukaryota"/>
</dbReference>
<dbReference type="AlphaFoldDB" id="T1JAP3"/>
<evidence type="ECO:0000256" key="3">
    <source>
        <dbReference type="SAM" id="MobiDB-lite"/>
    </source>
</evidence>
<name>T1JAP3_STRMM</name>
<dbReference type="STRING" id="126957.T1JAP3"/>
<dbReference type="OMA" id="CERPFRI"/>
<dbReference type="Proteomes" id="UP000014500">
    <property type="component" value="Unassembled WGS sequence"/>
</dbReference>
<feature type="domain" description="Fibronectin type-III" evidence="6">
    <location>
        <begin position="99"/>
        <end position="195"/>
    </location>
</feature>
<dbReference type="GO" id="GO:0098609">
    <property type="term" value="P:cell-cell adhesion"/>
    <property type="evidence" value="ECO:0007669"/>
    <property type="project" value="TreeGrafter"/>
</dbReference>
<evidence type="ECO:0000256" key="2">
    <source>
        <dbReference type="ARBA" id="ARBA00023157"/>
    </source>
</evidence>
<evidence type="ECO:0000259" key="5">
    <source>
        <dbReference type="PROSITE" id="PS50835"/>
    </source>
</evidence>
<keyword evidence="4" id="KW-1133">Transmembrane helix</keyword>
<feature type="compositionally biased region" description="Low complexity" evidence="3">
    <location>
        <begin position="908"/>
        <end position="924"/>
    </location>
</feature>
<organism evidence="7 8">
    <name type="scientific">Strigamia maritima</name>
    <name type="common">European centipede</name>
    <name type="synonym">Geophilus maritimus</name>
    <dbReference type="NCBI Taxonomy" id="126957"/>
    <lineage>
        <taxon>Eukaryota</taxon>
        <taxon>Metazoa</taxon>
        <taxon>Ecdysozoa</taxon>
        <taxon>Arthropoda</taxon>
        <taxon>Myriapoda</taxon>
        <taxon>Chilopoda</taxon>
        <taxon>Pleurostigmophora</taxon>
        <taxon>Geophilomorpha</taxon>
        <taxon>Linotaeniidae</taxon>
        <taxon>Strigamia</taxon>
    </lineage>
</organism>
<feature type="compositionally biased region" description="Basic and acidic residues" evidence="3">
    <location>
        <begin position="879"/>
        <end position="893"/>
    </location>
</feature>
<feature type="compositionally biased region" description="Basic and acidic residues" evidence="3">
    <location>
        <begin position="788"/>
        <end position="808"/>
    </location>
</feature>
<dbReference type="InterPro" id="IPR007110">
    <property type="entry name" value="Ig-like_dom"/>
</dbReference>
<dbReference type="PANTHER" id="PTHR44170:SF6">
    <property type="entry name" value="CONTACTIN"/>
    <property type="match status" value="1"/>
</dbReference>
<dbReference type="EnsemblMetazoa" id="SMAR010812-RA">
    <property type="protein sequence ID" value="SMAR010812-PA"/>
    <property type="gene ID" value="SMAR010812"/>
</dbReference>
<dbReference type="PROSITE" id="PS50853">
    <property type="entry name" value="FN3"/>
    <property type="match status" value="2"/>
</dbReference>
<dbReference type="InterPro" id="IPR003599">
    <property type="entry name" value="Ig_sub"/>
</dbReference>
<dbReference type="SMART" id="SM00408">
    <property type="entry name" value="IGc2"/>
    <property type="match status" value="1"/>
</dbReference>
<dbReference type="SMART" id="SM00409">
    <property type="entry name" value="IG"/>
    <property type="match status" value="1"/>
</dbReference>
<dbReference type="Pfam" id="PF00041">
    <property type="entry name" value="fn3"/>
    <property type="match status" value="2"/>
</dbReference>
<proteinExistence type="predicted"/>
<feature type="region of interest" description="Disordered" evidence="3">
    <location>
        <begin position="833"/>
        <end position="924"/>
    </location>
</feature>
<feature type="region of interest" description="Disordered" evidence="3">
    <location>
        <begin position="466"/>
        <end position="500"/>
    </location>
</feature>
<feature type="domain" description="Fibronectin type-III" evidence="6">
    <location>
        <begin position="252"/>
        <end position="347"/>
    </location>
</feature>
<dbReference type="FunFam" id="2.60.40.10:FF:001149">
    <property type="entry name" value="Turtle, isoform H"/>
    <property type="match status" value="1"/>
</dbReference>
<dbReference type="Gene3D" id="2.60.40.10">
    <property type="entry name" value="Immunoglobulins"/>
    <property type="match status" value="3"/>
</dbReference>
<feature type="domain" description="Ig-like" evidence="5">
    <location>
        <begin position="9"/>
        <end position="107"/>
    </location>
</feature>
<reference evidence="8" key="1">
    <citation type="submission" date="2011-05" db="EMBL/GenBank/DDBJ databases">
        <authorList>
            <person name="Richards S.R."/>
            <person name="Qu J."/>
            <person name="Jiang H."/>
            <person name="Jhangiani S.N."/>
            <person name="Agravi P."/>
            <person name="Goodspeed R."/>
            <person name="Gross S."/>
            <person name="Mandapat C."/>
            <person name="Jackson L."/>
            <person name="Mathew T."/>
            <person name="Pu L."/>
            <person name="Thornton R."/>
            <person name="Saada N."/>
            <person name="Wilczek-Boney K.B."/>
            <person name="Lee S."/>
            <person name="Kovar C."/>
            <person name="Wu Y."/>
            <person name="Scherer S.E."/>
            <person name="Worley K.C."/>
            <person name="Muzny D.M."/>
            <person name="Gibbs R."/>
        </authorList>
    </citation>
    <scope>NUCLEOTIDE SEQUENCE</scope>
    <source>
        <strain evidence="8">Brora</strain>
    </source>
</reference>
<dbReference type="InterPro" id="IPR013783">
    <property type="entry name" value="Ig-like_fold"/>
</dbReference>
<keyword evidence="8" id="KW-1185">Reference proteome</keyword>
<evidence type="ECO:0000256" key="4">
    <source>
        <dbReference type="SAM" id="Phobius"/>
    </source>
</evidence>
<dbReference type="PhylomeDB" id="T1JAP3"/>
<dbReference type="SMART" id="SM00060">
    <property type="entry name" value="FN3"/>
    <property type="match status" value="2"/>
</dbReference>
<dbReference type="InterPro" id="IPR003961">
    <property type="entry name" value="FN3_dom"/>
</dbReference>
<feature type="compositionally biased region" description="Polar residues" evidence="3">
    <location>
        <begin position="868"/>
        <end position="878"/>
    </location>
</feature>
<sequence>MEVLVRDPPVITKMPQDMYQRTVNSEVKMPCEATGTPTPKISWRRRDGAKFPHERYSIRGGNLTIKSLRKEDHGYYECVVQNDVATLVVGTLLLVESTTPHAPTNVSVNTSTFEATVSWLPAYDGGFAQHYLVWYRESSRGDNAWRTLRVYPDGASTYTIFSLSPNTEYDFQVLSRNELGDGMFSDIVTATTKPADYTMPVLPTDSSGSTYIPTIVKPSVYFPSVLCLCPSAVTEHRGYSAVPDSSPPAGPKPGTPREVHVRLVTEGVAISWLPPANSTVPVVYYVVEYKTELNSTWLPVAEKVLRGNTYTMKDLIPGKKFFFRVKAATTTHYSNPSQEVDFTLAPPSQEKAITAGIVGGFLFFIVAIILSVCTVKICNKRKRRKQEKVLSLLKSQRQSSDMGEAYNMVACRVADARNGGHGPAGSPVALKNGHSQSRVSGLNFATVKRKLKGLVSLAPHFKPSLEESSRQFGDSQEWGRSEYRPSHRHPQHQQQQALTHVTTGRRFPKAVRYNVQMEYSQPLGWISRTPEGKFVLDEGFVRRDRIPSSQASLQGSSGSRESVLGAWLASRARVPRQRWHEQTPVVQTIYEPRDPRYRVARTSSPGPLACERPFRIDDVSSVQPSSGERSFPSTVSSRLHLHSYELPSLRILHEQLPYIREEVRAEIHREPDDSYYQIPPQPRRVQEQQLRHPFASSPGIRIYSPYVHPSLGPSPVPFRYRFQGDPALHPAPVPRYIHPPPGPRLMHRLPPPGVYYRPPTRPFDQRPLATSSPPQIDRRAVLPSRGVPENEERRSVSSSEDRPVEYTRDRLQETIGRVRSGFVVRAERLPFRQAAPDSGRGHVSYSPATTDTTEEDSTRVTLAVAPNARTSVTSASSGRDSKHSRTDSIRGDVRYSPSSSSGFASRNTSQSQPSPHAAAPSTATRYDVSVDENYEFDSVSPVELARQWRASDSELYANLYPDGKRLRSKYDDVEIERRIPALKEEFQQFRRRQLERRRSEELESEC</sequence>
<keyword evidence="4" id="KW-0812">Transmembrane</keyword>
<dbReference type="InterPro" id="IPR036179">
    <property type="entry name" value="Ig-like_dom_sf"/>
</dbReference>
<evidence type="ECO:0000313" key="8">
    <source>
        <dbReference type="Proteomes" id="UP000014500"/>
    </source>
</evidence>
<dbReference type="HOGENOM" id="CLU_298659_0_0_1"/>
<feature type="transmembrane region" description="Helical" evidence="4">
    <location>
        <begin position="352"/>
        <end position="375"/>
    </location>
</feature>
<dbReference type="EMBL" id="JH432002">
    <property type="status" value="NOT_ANNOTATED_CDS"/>
    <property type="molecule type" value="Genomic_DNA"/>
</dbReference>
<evidence type="ECO:0008006" key="9">
    <source>
        <dbReference type="Google" id="ProtNLM"/>
    </source>
</evidence>
<reference evidence="7" key="2">
    <citation type="submission" date="2015-02" db="UniProtKB">
        <authorList>
            <consortium name="EnsemblMetazoa"/>
        </authorList>
    </citation>
    <scope>IDENTIFICATION</scope>
</reference>
<accession>T1JAP3</accession>
<dbReference type="InterPro" id="IPR003598">
    <property type="entry name" value="Ig_sub2"/>
</dbReference>
<dbReference type="CDD" id="cd00063">
    <property type="entry name" value="FN3"/>
    <property type="match status" value="2"/>
</dbReference>